<dbReference type="GO" id="GO:0007166">
    <property type="term" value="P:cell surface receptor signaling pathway"/>
    <property type="evidence" value="ECO:0007669"/>
    <property type="project" value="TreeGrafter"/>
</dbReference>
<dbReference type="GO" id="GO:0006955">
    <property type="term" value="P:immune response"/>
    <property type="evidence" value="ECO:0007669"/>
    <property type="project" value="TreeGrafter"/>
</dbReference>
<dbReference type="InterPro" id="IPR050488">
    <property type="entry name" value="Ig_Fc_receptor"/>
</dbReference>
<protein>
    <submittedName>
        <fullName evidence="5">Sialoadhesin</fullName>
    </submittedName>
</protein>
<dbReference type="InterPro" id="IPR007110">
    <property type="entry name" value="Ig-like_dom"/>
</dbReference>
<dbReference type="PANTHER" id="PTHR11481">
    <property type="entry name" value="IMMUNOGLOBULIN FC RECEPTOR"/>
    <property type="match status" value="1"/>
</dbReference>
<keyword evidence="3" id="KW-0472">Membrane</keyword>
<organism evidence="5 6">
    <name type="scientific">Channa argus</name>
    <name type="common">Northern snakehead</name>
    <name type="synonym">Ophicephalus argus</name>
    <dbReference type="NCBI Taxonomy" id="215402"/>
    <lineage>
        <taxon>Eukaryota</taxon>
        <taxon>Metazoa</taxon>
        <taxon>Chordata</taxon>
        <taxon>Craniata</taxon>
        <taxon>Vertebrata</taxon>
        <taxon>Euteleostomi</taxon>
        <taxon>Actinopterygii</taxon>
        <taxon>Neopterygii</taxon>
        <taxon>Teleostei</taxon>
        <taxon>Neoteleostei</taxon>
        <taxon>Acanthomorphata</taxon>
        <taxon>Anabantaria</taxon>
        <taxon>Anabantiformes</taxon>
        <taxon>Channoidei</taxon>
        <taxon>Channidae</taxon>
        <taxon>Channa</taxon>
    </lineage>
</organism>
<keyword evidence="3" id="KW-0812">Transmembrane</keyword>
<accession>A0A6G1Q6G2</accession>
<dbReference type="SMART" id="SM00409">
    <property type="entry name" value="IG"/>
    <property type="match status" value="2"/>
</dbReference>
<dbReference type="EMBL" id="CM015724">
    <property type="protein sequence ID" value="KAF3698097.1"/>
    <property type="molecule type" value="Genomic_DNA"/>
</dbReference>
<keyword evidence="1" id="KW-0732">Signal</keyword>
<dbReference type="Pfam" id="PF13895">
    <property type="entry name" value="Ig_2"/>
    <property type="match status" value="1"/>
</dbReference>
<reference evidence="5 6" key="1">
    <citation type="submission" date="2019-02" db="EMBL/GenBank/DDBJ databases">
        <title>Opniocepnalus argus genome.</title>
        <authorList>
            <person name="Zhou C."/>
            <person name="Xiao S."/>
        </authorList>
    </citation>
    <scope>NUCLEOTIDE SEQUENCE [LARGE SCALE GENOMIC DNA]</scope>
    <source>
        <strain evidence="5">OARG1902GOOAL</strain>
        <tissue evidence="5">Muscle</tissue>
    </source>
</reference>
<dbReference type="InterPro" id="IPR036179">
    <property type="entry name" value="Ig-like_dom_sf"/>
</dbReference>
<evidence type="ECO:0000256" key="1">
    <source>
        <dbReference type="ARBA" id="ARBA00022729"/>
    </source>
</evidence>
<proteinExistence type="predicted"/>
<reference evidence="6" key="2">
    <citation type="submission" date="2019-02" db="EMBL/GenBank/DDBJ databases">
        <title>Opniocepnalus argus Var Kimnra genome.</title>
        <authorList>
            <person name="Zhou C."/>
            <person name="Xiao S."/>
        </authorList>
    </citation>
    <scope>NUCLEOTIDE SEQUENCE [LARGE SCALE GENOMIC DNA]</scope>
</reference>
<keyword evidence="6" id="KW-1185">Reference proteome</keyword>
<evidence type="ECO:0000256" key="3">
    <source>
        <dbReference type="SAM" id="Phobius"/>
    </source>
</evidence>
<dbReference type="GO" id="GO:0004888">
    <property type="term" value="F:transmembrane signaling receptor activity"/>
    <property type="evidence" value="ECO:0007669"/>
    <property type="project" value="TreeGrafter"/>
</dbReference>
<dbReference type="GO" id="GO:0009897">
    <property type="term" value="C:external side of plasma membrane"/>
    <property type="evidence" value="ECO:0007669"/>
    <property type="project" value="TreeGrafter"/>
</dbReference>
<name>A0A6G1Q6G2_CHAAH</name>
<gene>
    <name evidence="5" type="ORF">EXN66_Car013778</name>
</gene>
<feature type="domain" description="Ig-like" evidence="4">
    <location>
        <begin position="1"/>
        <end position="99"/>
    </location>
</feature>
<evidence type="ECO:0000256" key="2">
    <source>
        <dbReference type="ARBA" id="ARBA00023157"/>
    </source>
</evidence>
<dbReference type="Gene3D" id="2.60.40.10">
    <property type="entry name" value="Immunoglobulins"/>
    <property type="match status" value="2"/>
</dbReference>
<dbReference type="InterPro" id="IPR003599">
    <property type="entry name" value="Ig_sub"/>
</dbReference>
<keyword evidence="3" id="KW-1133">Transmembrane helix</keyword>
<dbReference type="AlphaFoldDB" id="A0A6G1Q6G2"/>
<dbReference type="SUPFAM" id="SSF48726">
    <property type="entry name" value="Immunoglobulin"/>
    <property type="match status" value="2"/>
</dbReference>
<sequence>MMEILPLCTMLSTLSITPDRSQFFWYDQITLSCAPQACSRNWTVRRSTAFKTSQPCEFGWAIQSDTSCTIEDADPSDTGVYWCESQSGNHSNAINITVTKGVVILESPSLPVTEGDNVTLPCSYKEQDHSESTSNFSAHFYKDGVFIGTEDGGKKVLPAVSKSDEGFYQCEHPSKGKSPQSLLKVKVQTQPTGVPITPSPPVMALTKLACIILLFILYTFILILAIYTYQMWAKGRADAKREASGNIRR</sequence>
<evidence type="ECO:0000313" key="5">
    <source>
        <dbReference type="EMBL" id="KAF3698097.1"/>
    </source>
</evidence>
<dbReference type="Proteomes" id="UP000503349">
    <property type="component" value="Chromosome 13"/>
</dbReference>
<evidence type="ECO:0000259" key="4">
    <source>
        <dbReference type="PROSITE" id="PS50835"/>
    </source>
</evidence>
<dbReference type="InterPro" id="IPR013783">
    <property type="entry name" value="Ig-like_fold"/>
</dbReference>
<keyword evidence="2" id="KW-1015">Disulfide bond</keyword>
<evidence type="ECO:0000313" key="6">
    <source>
        <dbReference type="Proteomes" id="UP000503349"/>
    </source>
</evidence>
<dbReference type="PROSITE" id="PS50835">
    <property type="entry name" value="IG_LIKE"/>
    <property type="match status" value="1"/>
</dbReference>
<dbReference type="PANTHER" id="PTHR11481:SF64">
    <property type="entry name" value="FC RECEPTOR-LIKE PROTEIN 4"/>
    <property type="match status" value="1"/>
</dbReference>
<feature type="transmembrane region" description="Helical" evidence="3">
    <location>
        <begin position="204"/>
        <end position="227"/>
    </location>
</feature>